<dbReference type="Proteomes" id="UP000178372">
    <property type="component" value="Unassembled WGS sequence"/>
</dbReference>
<dbReference type="Pfam" id="PF03161">
    <property type="entry name" value="LAGLIDADG_2"/>
    <property type="match status" value="1"/>
</dbReference>
<accession>A0A1F7GE11</accession>
<dbReference type="GO" id="GO:0004519">
    <property type="term" value="F:endonuclease activity"/>
    <property type="evidence" value="ECO:0007669"/>
    <property type="project" value="InterPro"/>
</dbReference>
<evidence type="ECO:0000313" key="3">
    <source>
        <dbReference type="Proteomes" id="UP000178372"/>
    </source>
</evidence>
<evidence type="ECO:0000313" key="2">
    <source>
        <dbReference type="EMBL" id="OGK17104.1"/>
    </source>
</evidence>
<feature type="domain" description="Homing endonuclease LAGLIDADG" evidence="1">
    <location>
        <begin position="49"/>
        <end position="195"/>
    </location>
</feature>
<evidence type="ECO:0000259" key="1">
    <source>
        <dbReference type="Pfam" id="PF03161"/>
    </source>
</evidence>
<dbReference type="Gene3D" id="3.10.28.10">
    <property type="entry name" value="Homing endonucleases"/>
    <property type="match status" value="2"/>
</dbReference>
<sequence length="242" mass="27875">MATYNCNQLISGKPQAYAKGNPEGSEKSMCHILLARKTQFLIVNDKEVELLAGCMLGDGYVSKEGAVCIEHSDKQKEYLEWKYGQLQSLVSGKLRKVSRNRIGGTISYSYRFKLKQYFKPWRKMLYPEDRKSITQDFLMLLTPLSLAVWYMDDGCLKSNYQLVLCTDDFSEESIENLRKYLKQKWNIETRLKLKGIGGSSHKRWIMWFNSTLSEKPHQGLKSSCTLPEREEAFEGAGQVMHG</sequence>
<gene>
    <name evidence="2" type="ORF">A2690_01060</name>
</gene>
<dbReference type="InterPro" id="IPR027434">
    <property type="entry name" value="Homing_endonucl"/>
</dbReference>
<dbReference type="EMBL" id="MFZF01000004">
    <property type="protein sequence ID" value="OGK17104.1"/>
    <property type="molecule type" value="Genomic_DNA"/>
</dbReference>
<name>A0A1F7GE11_9BACT</name>
<protein>
    <recommendedName>
        <fullName evidence="1">Homing endonuclease LAGLIDADG domain-containing protein</fullName>
    </recommendedName>
</protein>
<comment type="caution">
    <text evidence="2">The sequence shown here is derived from an EMBL/GenBank/DDBJ whole genome shotgun (WGS) entry which is preliminary data.</text>
</comment>
<proteinExistence type="predicted"/>
<dbReference type="SUPFAM" id="SSF55608">
    <property type="entry name" value="Homing endonucleases"/>
    <property type="match status" value="1"/>
</dbReference>
<organism evidence="2 3">
    <name type="scientific">Candidatus Roizmanbacteria bacterium RIFCSPHIGHO2_01_FULL_39_12b</name>
    <dbReference type="NCBI Taxonomy" id="1802030"/>
    <lineage>
        <taxon>Bacteria</taxon>
        <taxon>Candidatus Roizmaniibacteriota</taxon>
    </lineage>
</organism>
<dbReference type="AlphaFoldDB" id="A0A1F7GE11"/>
<reference evidence="2 3" key="1">
    <citation type="journal article" date="2016" name="Nat. Commun.">
        <title>Thousands of microbial genomes shed light on interconnected biogeochemical processes in an aquifer system.</title>
        <authorList>
            <person name="Anantharaman K."/>
            <person name="Brown C.T."/>
            <person name="Hug L.A."/>
            <person name="Sharon I."/>
            <person name="Castelle C.J."/>
            <person name="Probst A.J."/>
            <person name="Thomas B.C."/>
            <person name="Singh A."/>
            <person name="Wilkins M.J."/>
            <person name="Karaoz U."/>
            <person name="Brodie E.L."/>
            <person name="Williams K.H."/>
            <person name="Hubbard S.S."/>
            <person name="Banfield J.F."/>
        </authorList>
    </citation>
    <scope>NUCLEOTIDE SEQUENCE [LARGE SCALE GENOMIC DNA]</scope>
</reference>
<dbReference type="InterPro" id="IPR004860">
    <property type="entry name" value="LAGLIDADG_dom"/>
</dbReference>